<dbReference type="RefSeq" id="WP_181243948.1">
    <property type="nucleotide sequence ID" value="NZ_PVWO01000342.1"/>
</dbReference>
<feature type="non-terminal residue" evidence="1">
    <location>
        <position position="285"/>
    </location>
</feature>
<dbReference type="EMBL" id="PVWO01000342">
    <property type="protein sequence ID" value="PSB51933.1"/>
    <property type="molecule type" value="Genomic_DNA"/>
</dbReference>
<protein>
    <recommendedName>
        <fullName evidence="3">PD-(D/E)XK nuclease superfamily protein</fullName>
    </recommendedName>
</protein>
<reference evidence="1 2" key="1">
    <citation type="submission" date="2018-03" db="EMBL/GenBank/DDBJ databases">
        <title>The ancient ancestry and fast evolution of plastids.</title>
        <authorList>
            <person name="Moore K.R."/>
            <person name="Magnabosco C."/>
            <person name="Momper L."/>
            <person name="Gold D.A."/>
            <person name="Bosak T."/>
            <person name="Fournier G.P."/>
        </authorList>
    </citation>
    <scope>NUCLEOTIDE SEQUENCE [LARGE SCALE GENOMIC DNA]</scope>
    <source>
        <strain evidence="1 2">CCALA 037</strain>
    </source>
</reference>
<dbReference type="Pfam" id="PF14281">
    <property type="entry name" value="PDDEXK_4"/>
    <property type="match status" value="1"/>
</dbReference>
<dbReference type="Proteomes" id="UP000238937">
    <property type="component" value="Unassembled WGS sequence"/>
</dbReference>
<dbReference type="InterPro" id="IPR029470">
    <property type="entry name" value="PDDEXK_4"/>
</dbReference>
<dbReference type="AlphaFoldDB" id="A0A2T1G3X1"/>
<accession>A0A2T1G3X1</accession>
<name>A0A2T1G3X1_9CYAN</name>
<proteinExistence type="predicted"/>
<evidence type="ECO:0008006" key="3">
    <source>
        <dbReference type="Google" id="ProtNLM"/>
    </source>
</evidence>
<gene>
    <name evidence="1" type="ORF">C7B77_21010</name>
</gene>
<organism evidence="1 2">
    <name type="scientific">Chamaesiphon polymorphus CCALA 037</name>
    <dbReference type="NCBI Taxonomy" id="2107692"/>
    <lineage>
        <taxon>Bacteria</taxon>
        <taxon>Bacillati</taxon>
        <taxon>Cyanobacteriota</taxon>
        <taxon>Cyanophyceae</taxon>
        <taxon>Gomontiellales</taxon>
        <taxon>Chamaesiphonaceae</taxon>
        <taxon>Chamaesiphon</taxon>
    </lineage>
</organism>
<evidence type="ECO:0000313" key="1">
    <source>
        <dbReference type="EMBL" id="PSB51933.1"/>
    </source>
</evidence>
<evidence type="ECO:0000313" key="2">
    <source>
        <dbReference type="Proteomes" id="UP000238937"/>
    </source>
</evidence>
<keyword evidence="2" id="KW-1185">Reference proteome</keyword>
<sequence>MTLSIEQITDLFTGLKNLPKAVNREPTFMEIAGYPHFENVCSNILAFYLQPSNEHGFGTLFLDTLATLIDEELAIDGSGIDVRREEITEKGKRIDLVIESDNYVIGIENKIFAGLYNDFSEYSKYLESLRNGRKVCKILLSLRSTKPSSELDGFQPIGYEDFFQKVVANIGSYFLTAHEPHVTFLRDFIQTIQNLQEVTTMDRQRLEYFRNNHQNIAILLNEVDGLRQDMRMKVQQLKEVVTFEDISTCHIESGLWRSLTYGSLIFREGHQIVAQGKYKSQLESS</sequence>
<comment type="caution">
    <text evidence="1">The sequence shown here is derived from an EMBL/GenBank/DDBJ whole genome shotgun (WGS) entry which is preliminary data.</text>
</comment>